<evidence type="ECO:0000313" key="1">
    <source>
        <dbReference type="EMBL" id="NNV19418.1"/>
    </source>
</evidence>
<dbReference type="Proteomes" id="UP000526233">
    <property type="component" value="Unassembled WGS sequence"/>
</dbReference>
<dbReference type="RefSeq" id="WP_039860668.1">
    <property type="nucleotide sequence ID" value="NZ_PKQI01000001.1"/>
</dbReference>
<comment type="caution">
    <text evidence="1">The sequence shown here is derived from an EMBL/GenBank/DDBJ whole genome shotgun (WGS) entry which is preliminary data.</text>
</comment>
<sequence>MMGWFSPNPMQLKFGEPVHQMAIRAMMQGALKFDSESILTCTSYHFVGPHGIVYKGKDKTWRRCGDVLAEGVAELCEEIQQDFNERIAAQEKAREYAREKLSVPSLFASVTKQKEPA</sequence>
<organism evidence="1 2">
    <name type="scientific">Brucella pseudogrignonensis</name>
    <dbReference type="NCBI Taxonomy" id="419475"/>
    <lineage>
        <taxon>Bacteria</taxon>
        <taxon>Pseudomonadati</taxon>
        <taxon>Pseudomonadota</taxon>
        <taxon>Alphaproteobacteria</taxon>
        <taxon>Hyphomicrobiales</taxon>
        <taxon>Brucellaceae</taxon>
        <taxon>Brucella/Ochrobactrum group</taxon>
        <taxon>Brucella</taxon>
    </lineage>
</organism>
<proteinExistence type="predicted"/>
<name>A0A7Y3T2B7_9HYPH</name>
<gene>
    <name evidence="1" type="ORF">EHE22_03100</name>
</gene>
<evidence type="ECO:0000313" key="2">
    <source>
        <dbReference type="Proteomes" id="UP000526233"/>
    </source>
</evidence>
<accession>A0A7Y3T2B7</accession>
<dbReference type="EMBL" id="PKQI01000001">
    <property type="protein sequence ID" value="NNV19418.1"/>
    <property type="molecule type" value="Genomic_DNA"/>
</dbReference>
<reference evidence="1 2" key="1">
    <citation type="submission" date="2018-11" db="EMBL/GenBank/DDBJ databases">
        <title>Genome sequencing and analysis.</title>
        <authorList>
            <person name="Huang Y.-T."/>
        </authorList>
    </citation>
    <scope>NUCLEOTIDE SEQUENCE [LARGE SCALE GENOMIC DNA]</scope>
    <source>
        <strain evidence="1 2">SHIN</strain>
    </source>
</reference>
<dbReference type="AlphaFoldDB" id="A0A7Y3T2B7"/>
<protein>
    <submittedName>
        <fullName evidence="1">Uncharacterized protein</fullName>
    </submittedName>
</protein>